<dbReference type="HOGENOM" id="CLU_081974_4_5_2"/>
<dbReference type="STRING" id="671065.MetMK1DRAFT_00012190"/>
<dbReference type="eggNOG" id="arCOG02939">
    <property type="taxonomic scope" value="Archaea"/>
</dbReference>
<evidence type="ECO:0000256" key="2">
    <source>
        <dbReference type="ARBA" id="ARBA00006472"/>
    </source>
</evidence>
<organism evidence="5 6">
    <name type="scientific">Metallosphaera yellowstonensis MK1</name>
    <dbReference type="NCBI Taxonomy" id="671065"/>
    <lineage>
        <taxon>Archaea</taxon>
        <taxon>Thermoproteota</taxon>
        <taxon>Thermoprotei</taxon>
        <taxon>Sulfolobales</taxon>
        <taxon>Sulfolobaceae</taxon>
        <taxon>Metallosphaera</taxon>
    </lineage>
</organism>
<dbReference type="EC" id="4.2.1.96" evidence="4"/>
<dbReference type="InterPro" id="IPR001533">
    <property type="entry name" value="Pterin_deHydtase"/>
</dbReference>
<protein>
    <recommendedName>
        <fullName evidence="4">Putative pterin-4-alpha-carbinolamine dehydratase</fullName>
        <shortName evidence="4">PHS</shortName>
        <ecNumber evidence="4">4.2.1.96</ecNumber>
    </recommendedName>
    <alternativeName>
        <fullName evidence="4">4-alpha-hydroxy-tetrahydropterin dehydratase</fullName>
    </alternativeName>
    <alternativeName>
        <fullName evidence="4">Pterin carbinolamine dehydratase</fullName>
        <shortName evidence="4">PCD</shortName>
    </alternativeName>
</protein>
<dbReference type="NCBIfam" id="NF002017">
    <property type="entry name" value="PRK00823.1-2"/>
    <property type="match status" value="1"/>
</dbReference>
<keyword evidence="6" id="KW-1185">Reference proteome</keyword>
<dbReference type="GO" id="GO:0008124">
    <property type="term" value="F:4-alpha-hydroxytetrahydrobiopterin dehydratase activity"/>
    <property type="evidence" value="ECO:0007669"/>
    <property type="project" value="UniProtKB-UniRule"/>
</dbReference>
<dbReference type="CDD" id="cd00488">
    <property type="entry name" value="PCD_DCoH"/>
    <property type="match status" value="1"/>
</dbReference>
<evidence type="ECO:0000313" key="6">
    <source>
        <dbReference type="Proteomes" id="UP000003980"/>
    </source>
</evidence>
<dbReference type="PANTHER" id="PTHR12599:SF0">
    <property type="entry name" value="PTERIN-4-ALPHA-CARBINOLAMINE DEHYDRATASE"/>
    <property type="match status" value="1"/>
</dbReference>
<dbReference type="Proteomes" id="UP000003980">
    <property type="component" value="Unassembled WGS sequence"/>
</dbReference>
<comment type="similarity">
    <text evidence="2 4">Belongs to the pterin-4-alpha-carbinolamine dehydratase family.</text>
</comment>
<dbReference type="Pfam" id="PF01329">
    <property type="entry name" value="Pterin_4a"/>
    <property type="match status" value="1"/>
</dbReference>
<accession>H2C395</accession>
<comment type="catalytic activity">
    <reaction evidence="1 4">
        <text>(4aS,6R)-4a-hydroxy-L-erythro-5,6,7,8-tetrahydrobiopterin = (6R)-L-erythro-6,7-dihydrobiopterin + H2O</text>
        <dbReference type="Rhea" id="RHEA:11920"/>
        <dbReference type="ChEBI" id="CHEBI:15377"/>
        <dbReference type="ChEBI" id="CHEBI:15642"/>
        <dbReference type="ChEBI" id="CHEBI:43120"/>
        <dbReference type="EC" id="4.2.1.96"/>
    </reaction>
</comment>
<dbReference type="Gene3D" id="3.30.1360.20">
    <property type="entry name" value="Transcriptional coactivator/pterin dehydratase"/>
    <property type="match status" value="1"/>
</dbReference>
<keyword evidence="3 4" id="KW-0456">Lyase</keyword>
<reference evidence="5 6" key="1">
    <citation type="submission" date="2012-01" db="EMBL/GenBank/DDBJ databases">
        <title>Improved High-Quality Draft sequence of Metallosphaera yellowstonensis MK1.</title>
        <authorList>
            <consortium name="US DOE Joint Genome Institute"/>
            <person name="Lucas S."/>
            <person name="Han J."/>
            <person name="Cheng J.-F."/>
            <person name="Goodwin L."/>
            <person name="Pitluck S."/>
            <person name="Peters L."/>
            <person name="Teshima H."/>
            <person name="Detter J.C."/>
            <person name="Han C."/>
            <person name="Tapia R."/>
            <person name="Land M."/>
            <person name="Hauser L."/>
            <person name="Kyrpides N."/>
            <person name="Kozubal M."/>
            <person name="Macur R.E."/>
            <person name="Jay Z."/>
            <person name="Inskeep W."/>
            <person name="Woyke T."/>
        </authorList>
    </citation>
    <scope>NUCLEOTIDE SEQUENCE [LARGE SCALE GENOMIC DNA]</scope>
    <source>
        <strain evidence="5 6">MK1</strain>
    </source>
</reference>
<dbReference type="EMBL" id="JH597761">
    <property type="protein sequence ID" value="EHP70716.1"/>
    <property type="molecule type" value="Genomic_DNA"/>
</dbReference>
<dbReference type="AlphaFoldDB" id="H2C395"/>
<gene>
    <name evidence="5" type="ORF">MetMK1DRAFT_00012190</name>
</gene>
<evidence type="ECO:0000256" key="3">
    <source>
        <dbReference type="ARBA" id="ARBA00023239"/>
    </source>
</evidence>
<evidence type="ECO:0000256" key="1">
    <source>
        <dbReference type="ARBA" id="ARBA00001554"/>
    </source>
</evidence>
<name>H2C395_9CREN</name>
<proteinExistence type="inferred from homology"/>
<sequence>MLYMVKLSEENIREWLKLLQGWKYENSSLVKEFKFRDFSASVKFVDLVRPVADSMDHHPDICISYNKVVVTLTTHDEGGVTELDVKLAEKIEELQRYV</sequence>
<dbReference type="PANTHER" id="PTHR12599">
    <property type="entry name" value="PTERIN-4-ALPHA-CARBINOLAMINE DEHYDRATASE"/>
    <property type="match status" value="1"/>
</dbReference>
<evidence type="ECO:0000313" key="5">
    <source>
        <dbReference type="EMBL" id="EHP70716.1"/>
    </source>
</evidence>
<evidence type="ECO:0000256" key="4">
    <source>
        <dbReference type="HAMAP-Rule" id="MF_00434"/>
    </source>
</evidence>
<dbReference type="GO" id="GO:0006729">
    <property type="term" value="P:tetrahydrobiopterin biosynthetic process"/>
    <property type="evidence" value="ECO:0007669"/>
    <property type="project" value="InterPro"/>
</dbReference>
<dbReference type="InterPro" id="IPR036428">
    <property type="entry name" value="PCD_sf"/>
</dbReference>
<dbReference type="HAMAP" id="MF_00434">
    <property type="entry name" value="Pterin_4_alpha"/>
    <property type="match status" value="1"/>
</dbReference>
<dbReference type="SUPFAM" id="SSF55248">
    <property type="entry name" value="PCD-like"/>
    <property type="match status" value="1"/>
</dbReference>